<sequence>MTQQSSYVLWSTSLSTRRGLLRDFQRELGDLTLRVEVTDYEVEHDDDRGRELRHPIYTATVLDDQDEAPAPPDRFEVTLAEDEWYVESDYLLGAFDRRYVALALDLLCLEHGQVGWKLLAPHVFAPGDPCYGGDGRSVQYVWPVKLR</sequence>
<accession>A0A4Q7NU04</accession>
<proteinExistence type="predicted"/>
<organism evidence="1 2">
    <name type="scientific">Motilibacter rhizosphaerae</name>
    <dbReference type="NCBI Taxonomy" id="598652"/>
    <lineage>
        <taxon>Bacteria</taxon>
        <taxon>Bacillati</taxon>
        <taxon>Actinomycetota</taxon>
        <taxon>Actinomycetes</taxon>
        <taxon>Motilibacterales</taxon>
        <taxon>Motilibacteraceae</taxon>
        <taxon>Motilibacter</taxon>
    </lineage>
</organism>
<gene>
    <name evidence="1" type="ORF">EV189_1670</name>
</gene>
<evidence type="ECO:0000313" key="2">
    <source>
        <dbReference type="Proteomes" id="UP000293638"/>
    </source>
</evidence>
<dbReference type="Proteomes" id="UP000293638">
    <property type="component" value="Unassembled WGS sequence"/>
</dbReference>
<dbReference type="RefSeq" id="WP_130492433.1">
    <property type="nucleotide sequence ID" value="NZ_SGXD01000002.1"/>
</dbReference>
<name>A0A4Q7NU04_9ACTN</name>
<comment type="caution">
    <text evidence="1">The sequence shown here is derived from an EMBL/GenBank/DDBJ whole genome shotgun (WGS) entry which is preliminary data.</text>
</comment>
<evidence type="ECO:0000313" key="1">
    <source>
        <dbReference type="EMBL" id="RZS89892.1"/>
    </source>
</evidence>
<dbReference type="AlphaFoldDB" id="A0A4Q7NU04"/>
<protein>
    <submittedName>
        <fullName evidence="1">Uncharacterized protein</fullName>
    </submittedName>
</protein>
<dbReference type="EMBL" id="SGXD01000002">
    <property type="protein sequence ID" value="RZS89892.1"/>
    <property type="molecule type" value="Genomic_DNA"/>
</dbReference>
<reference evidence="1 2" key="1">
    <citation type="submission" date="2019-02" db="EMBL/GenBank/DDBJ databases">
        <title>Genomic Encyclopedia of Type Strains, Phase IV (KMG-IV): sequencing the most valuable type-strain genomes for metagenomic binning, comparative biology and taxonomic classification.</title>
        <authorList>
            <person name="Goeker M."/>
        </authorList>
    </citation>
    <scope>NUCLEOTIDE SEQUENCE [LARGE SCALE GENOMIC DNA]</scope>
    <source>
        <strain evidence="1 2">DSM 45622</strain>
    </source>
</reference>
<keyword evidence="2" id="KW-1185">Reference proteome</keyword>